<accession>A0ABW8TCF7</accession>
<feature type="transmembrane region" description="Helical" evidence="5">
    <location>
        <begin position="89"/>
        <end position="117"/>
    </location>
</feature>
<evidence type="ECO:0000256" key="5">
    <source>
        <dbReference type="SAM" id="Phobius"/>
    </source>
</evidence>
<dbReference type="InterPro" id="IPR004090">
    <property type="entry name" value="Chemotax_Me-accpt_rcpt"/>
</dbReference>
<evidence type="ECO:0000313" key="7">
    <source>
        <dbReference type="EMBL" id="MFL0250176.1"/>
    </source>
</evidence>
<evidence type="ECO:0000313" key="8">
    <source>
        <dbReference type="Proteomes" id="UP001623592"/>
    </source>
</evidence>
<proteinExistence type="inferred from homology"/>
<feature type="transmembrane region" description="Helical" evidence="5">
    <location>
        <begin position="129"/>
        <end position="148"/>
    </location>
</feature>
<reference evidence="7 8" key="1">
    <citation type="submission" date="2024-11" db="EMBL/GenBank/DDBJ databases">
        <authorList>
            <person name="Heng Y.C."/>
            <person name="Lim A.C.H."/>
            <person name="Lee J.K.Y."/>
            <person name="Kittelmann S."/>
        </authorList>
    </citation>
    <scope>NUCLEOTIDE SEQUENCE [LARGE SCALE GENOMIC DNA]</scope>
    <source>
        <strain evidence="7 8">WILCCON 0114</strain>
    </source>
</reference>
<evidence type="ECO:0000256" key="3">
    <source>
        <dbReference type="PROSITE-ProRule" id="PRU00284"/>
    </source>
</evidence>
<dbReference type="PANTHER" id="PTHR32089:SF112">
    <property type="entry name" value="LYSOZYME-LIKE PROTEIN-RELATED"/>
    <property type="match status" value="1"/>
</dbReference>
<gene>
    <name evidence="7" type="ORF">ACJDT4_07050</name>
</gene>
<dbReference type="SUPFAM" id="SSF58104">
    <property type="entry name" value="Methyl-accepting chemotaxis protein (MCP) signaling domain"/>
    <property type="match status" value="1"/>
</dbReference>
<evidence type="ECO:0000259" key="6">
    <source>
        <dbReference type="PROSITE" id="PS50111"/>
    </source>
</evidence>
<comment type="similarity">
    <text evidence="2">Belongs to the methyl-accepting chemotaxis (MCP) protein family.</text>
</comment>
<keyword evidence="5" id="KW-0472">Membrane</keyword>
<evidence type="ECO:0000256" key="2">
    <source>
        <dbReference type="ARBA" id="ARBA00029447"/>
    </source>
</evidence>
<dbReference type="Gene3D" id="1.10.287.950">
    <property type="entry name" value="Methyl-accepting chemotaxis protein"/>
    <property type="match status" value="1"/>
</dbReference>
<protein>
    <submittedName>
        <fullName evidence="7">Methyl-accepting chemotaxis protein</fullName>
    </submittedName>
</protein>
<dbReference type="Pfam" id="PF00015">
    <property type="entry name" value="MCPsignal"/>
    <property type="match status" value="1"/>
</dbReference>
<keyword evidence="4" id="KW-0175">Coiled coil</keyword>
<dbReference type="SMART" id="SM00283">
    <property type="entry name" value="MA"/>
    <property type="match status" value="1"/>
</dbReference>
<keyword evidence="1 3" id="KW-0807">Transducer</keyword>
<dbReference type="InterPro" id="IPR004089">
    <property type="entry name" value="MCPsignal_dom"/>
</dbReference>
<comment type="caution">
    <text evidence="7">The sequence shown here is derived from an EMBL/GenBank/DDBJ whole genome shotgun (WGS) entry which is preliminary data.</text>
</comment>
<feature type="transmembrane region" description="Helical" evidence="5">
    <location>
        <begin position="160"/>
        <end position="182"/>
    </location>
</feature>
<dbReference type="Proteomes" id="UP001623592">
    <property type="component" value="Unassembled WGS sequence"/>
</dbReference>
<dbReference type="PANTHER" id="PTHR32089">
    <property type="entry name" value="METHYL-ACCEPTING CHEMOTAXIS PROTEIN MCPB"/>
    <property type="match status" value="1"/>
</dbReference>
<feature type="coiled-coil region" evidence="4">
    <location>
        <begin position="481"/>
        <end position="508"/>
    </location>
</feature>
<dbReference type="PRINTS" id="PR00260">
    <property type="entry name" value="CHEMTRNSDUCR"/>
</dbReference>
<evidence type="ECO:0000256" key="4">
    <source>
        <dbReference type="SAM" id="Coils"/>
    </source>
</evidence>
<feature type="domain" description="Methyl-accepting transducer" evidence="6">
    <location>
        <begin position="228"/>
        <end position="499"/>
    </location>
</feature>
<evidence type="ECO:0000256" key="1">
    <source>
        <dbReference type="ARBA" id="ARBA00023224"/>
    </source>
</evidence>
<dbReference type="PROSITE" id="PS50111">
    <property type="entry name" value="CHEMOTAXIS_TRANSDUC_2"/>
    <property type="match status" value="1"/>
</dbReference>
<feature type="transmembrane region" description="Helical" evidence="5">
    <location>
        <begin position="49"/>
        <end position="69"/>
    </location>
</feature>
<organism evidence="7 8">
    <name type="scientific">Clostridium neuense</name>
    <dbReference type="NCBI Taxonomy" id="1728934"/>
    <lineage>
        <taxon>Bacteria</taxon>
        <taxon>Bacillati</taxon>
        <taxon>Bacillota</taxon>
        <taxon>Clostridia</taxon>
        <taxon>Eubacteriales</taxon>
        <taxon>Clostridiaceae</taxon>
        <taxon>Clostridium</taxon>
    </lineage>
</organism>
<dbReference type="RefSeq" id="WP_406786843.1">
    <property type="nucleotide sequence ID" value="NZ_JBJIAA010000005.1"/>
</dbReference>
<keyword evidence="5" id="KW-0812">Transmembrane</keyword>
<keyword evidence="5" id="KW-1133">Transmembrane helix</keyword>
<sequence>MNTGKTFKTNFYEKMLKVILAIFIICCIVAFTFYSALKLFGFNDKIHTNSLIILGILTVTYVVILWSCYKHTVSKNGFNVKWFNITKYVYLFITYFQYLYLNFTMHLNSTWLIIFFFITLESLFFDLKLIITAIAVSIACQISVYIYNPSILNYKTLLPAELMLTSVTIIIALILTSLVVYFSSNLLDSISEKEIKINEENQKLLNLFKNISQTSNTVLASSENLSAAIEEQTSTLLEVSETSQNISNSCEEMLNKSNKNSEILKTLLNANETVSKKTNASESQIKDFITVTDKNQQSLNNALTIITDINKNIKNTFQTTKALEEKSKQVDTILNLLGDIAEQTNLLALNASIEAARAGEYGKGFAVVADEIRKLAENTRQSLNQVSSMLDELKANINLVEKQMTENNEKSQTGNNIINETVNDIKIMTDKLKLFSSNIIEINTASTTLLTETQNVVEFNKQVNSLTEDTISKYTTVSQSISQSAATNEEIEANINELKNIAENMNELVK</sequence>
<name>A0ABW8TCF7_9CLOT</name>
<keyword evidence="8" id="KW-1185">Reference proteome</keyword>
<feature type="coiled-coil region" evidence="4">
    <location>
        <begin position="376"/>
        <end position="410"/>
    </location>
</feature>
<feature type="transmembrane region" description="Helical" evidence="5">
    <location>
        <begin position="18"/>
        <end position="37"/>
    </location>
</feature>
<dbReference type="EMBL" id="JBJIAA010000005">
    <property type="protein sequence ID" value="MFL0250176.1"/>
    <property type="molecule type" value="Genomic_DNA"/>
</dbReference>